<dbReference type="Proteomes" id="UP000085678">
    <property type="component" value="Unplaced"/>
</dbReference>
<evidence type="ECO:0000256" key="1">
    <source>
        <dbReference type="ARBA" id="ARBA00009172"/>
    </source>
</evidence>
<gene>
    <name evidence="4" type="primary">LOC106151151</name>
</gene>
<proteinExistence type="inferred from homology"/>
<dbReference type="InterPro" id="IPR036259">
    <property type="entry name" value="MFS_trans_sf"/>
</dbReference>
<accession>A0A2R2MTN4</accession>
<keyword evidence="3" id="KW-1185">Reference proteome</keyword>
<keyword evidence="2" id="KW-0812">Transmembrane</keyword>
<keyword evidence="2" id="KW-1133">Transmembrane helix</keyword>
<feature type="transmembrane region" description="Helical" evidence="2">
    <location>
        <begin position="127"/>
        <end position="145"/>
    </location>
</feature>
<dbReference type="AlphaFoldDB" id="A0A2R2MTN4"/>
<dbReference type="SUPFAM" id="SSF103473">
    <property type="entry name" value="MFS general substrate transporter"/>
    <property type="match status" value="1"/>
</dbReference>
<feature type="transmembrane region" description="Helical" evidence="2">
    <location>
        <begin position="192"/>
        <end position="212"/>
    </location>
</feature>
<evidence type="ECO:0000313" key="4">
    <source>
        <dbReference type="RefSeq" id="XP_023933483.1"/>
    </source>
</evidence>
<comment type="similarity">
    <text evidence="1">Belongs to the unc-93 family.</text>
</comment>
<evidence type="ECO:0000256" key="2">
    <source>
        <dbReference type="SAM" id="Phobius"/>
    </source>
</evidence>
<dbReference type="PANTHER" id="PTHR19444:SF13">
    <property type="entry name" value="PROTEIN UNC-93 HOMOLOG A"/>
    <property type="match status" value="1"/>
</dbReference>
<dbReference type="KEGG" id="lak:106151151"/>
<feature type="transmembrane region" description="Helical" evidence="2">
    <location>
        <begin position="166"/>
        <end position="186"/>
    </location>
</feature>
<dbReference type="OrthoDB" id="78663at2759"/>
<reference evidence="4" key="1">
    <citation type="submission" date="2025-08" db="UniProtKB">
        <authorList>
            <consortium name="RefSeq"/>
        </authorList>
    </citation>
    <scope>IDENTIFICATION</scope>
    <source>
        <tissue evidence="4">Gonads</tissue>
    </source>
</reference>
<dbReference type="InterPro" id="IPR051951">
    <property type="entry name" value="UNC-93_regulatory"/>
</dbReference>
<dbReference type="GeneID" id="106151151"/>
<dbReference type="InParanoid" id="A0A2R2MTN4"/>
<feature type="transmembrane region" description="Helical" evidence="2">
    <location>
        <begin position="6"/>
        <end position="27"/>
    </location>
</feature>
<dbReference type="PANTHER" id="PTHR19444">
    <property type="entry name" value="UNC-93 RELATED"/>
    <property type="match status" value="1"/>
</dbReference>
<organism evidence="3 4">
    <name type="scientific">Lingula anatina</name>
    <name type="common">Brachiopod</name>
    <name type="synonym">Lingula unguis</name>
    <dbReference type="NCBI Taxonomy" id="7574"/>
    <lineage>
        <taxon>Eukaryota</taxon>
        <taxon>Metazoa</taxon>
        <taxon>Spiralia</taxon>
        <taxon>Lophotrochozoa</taxon>
        <taxon>Brachiopoda</taxon>
        <taxon>Linguliformea</taxon>
        <taxon>Lingulata</taxon>
        <taxon>Lingulida</taxon>
        <taxon>Linguloidea</taxon>
        <taxon>Lingulidae</taxon>
        <taxon>Lingula</taxon>
    </lineage>
</organism>
<dbReference type="Gene3D" id="1.20.1250.20">
    <property type="entry name" value="MFS general substrate transporter like domains"/>
    <property type="match status" value="1"/>
</dbReference>
<sequence length="219" mass="24614">MGMFNGVFFAMFAFDAVWSNLVSSLILNKPVEIYFNGTGLPNPLNLTIAIEQELIVTEFTKAFVSCEIGVQNNGWTMLAFVAGQLPGNLAAGRLVKHLGWPIMYILAFLCNCACLTSMLLFDPVNRGMEFYFLIPVAWGFSDSVWMTQSSAYVGHMFPDEKWPAFVGVRSALYVVWGSLYATTNFICMEGKIYIAFGVMGFALCSFEMFEFLHRKEKKK</sequence>
<keyword evidence="2" id="KW-0472">Membrane</keyword>
<evidence type="ECO:0000313" key="3">
    <source>
        <dbReference type="Proteomes" id="UP000085678"/>
    </source>
</evidence>
<protein>
    <submittedName>
        <fullName evidence="4">Protein unc-93 homolog A-like</fullName>
    </submittedName>
</protein>
<dbReference type="RefSeq" id="XP_023933483.1">
    <property type="nucleotide sequence ID" value="XM_024077715.1"/>
</dbReference>
<name>A0A2R2MTN4_LINAN</name>
<feature type="transmembrane region" description="Helical" evidence="2">
    <location>
        <begin position="102"/>
        <end position="121"/>
    </location>
</feature>